<evidence type="ECO:0000313" key="3">
    <source>
        <dbReference type="Proteomes" id="UP000831181"/>
    </source>
</evidence>
<keyword evidence="3" id="KW-1185">Reference proteome</keyword>
<feature type="transmembrane region" description="Helical" evidence="1">
    <location>
        <begin position="76"/>
        <end position="94"/>
    </location>
</feature>
<geneLocation type="plasmid" evidence="2 3">
    <name>p1unnamed</name>
</geneLocation>
<name>A0A976RQU0_9LACO</name>
<evidence type="ECO:0000256" key="1">
    <source>
        <dbReference type="SAM" id="Phobius"/>
    </source>
</evidence>
<dbReference type="EMBL" id="CP093360">
    <property type="protein sequence ID" value="UQS86108.1"/>
    <property type="molecule type" value="Genomic_DNA"/>
</dbReference>
<keyword evidence="1" id="KW-1133">Transmembrane helix</keyword>
<keyword evidence="1" id="KW-0812">Transmembrane</keyword>
<keyword evidence="1" id="KW-0472">Membrane</keyword>
<feature type="transmembrane region" description="Helical" evidence="1">
    <location>
        <begin position="49"/>
        <end position="70"/>
    </location>
</feature>
<organism evidence="2 3">
    <name type="scientific">Nicoliella spurrieriana</name>
    <dbReference type="NCBI Taxonomy" id="2925830"/>
    <lineage>
        <taxon>Bacteria</taxon>
        <taxon>Bacillati</taxon>
        <taxon>Bacillota</taxon>
        <taxon>Bacilli</taxon>
        <taxon>Lactobacillales</taxon>
        <taxon>Lactobacillaceae</taxon>
        <taxon>Nicoliella</taxon>
    </lineage>
</organism>
<dbReference type="SUPFAM" id="SSF103473">
    <property type="entry name" value="MFS general substrate transporter"/>
    <property type="match status" value="1"/>
</dbReference>
<dbReference type="AlphaFoldDB" id="A0A976RQU0"/>
<feature type="transmembrane region" description="Helical" evidence="1">
    <location>
        <begin position="16"/>
        <end position="37"/>
    </location>
</feature>
<reference evidence="2" key="1">
    <citation type="journal article" date="2022" name="Int. J. Syst. Evol. Microbiol.">
        <title>Apilactobacillus apisilvae sp. nov., Nicolia spurrieriana gen. nov. sp. nov., Bombilactobacillus folatiphilus sp. nov. and Bombilactobacillus thymidiniphilus sp. nov., four new lactic acid bacterial isolates from stingless bees Tetragonula carbonaria and Austroplebeia australis.</title>
        <authorList>
            <person name="Oliphant S.A."/>
            <person name="Watson-Haigh N.S."/>
            <person name="Sumby K.M."/>
            <person name="Gardner J."/>
            <person name="Groom S."/>
            <person name="Jiranek V."/>
        </authorList>
    </citation>
    <scope>NUCLEOTIDE SEQUENCE</scope>
    <source>
        <strain evidence="2">SGEP1_A5</strain>
    </source>
</reference>
<dbReference type="Proteomes" id="UP000831181">
    <property type="component" value="Plasmid p1unnamed"/>
</dbReference>
<proteinExistence type="predicted"/>
<sequence length="96" mass="10870">MMISDFFLVPQAMQHYYGFTPLMAAIGFMPETIPQFIFGYVQSKLINHFANATLLLIGTVITFGGVLLVYHQQMTWMSILIGIPLTMALNINIFNH</sequence>
<keyword evidence="2" id="KW-0614">Plasmid</keyword>
<accession>A0A976RQU0</accession>
<gene>
    <name evidence="2" type="ORF">MOO44_00240</name>
</gene>
<dbReference type="KEGG" id="lbe:MOO44_00240"/>
<protein>
    <submittedName>
        <fullName evidence="2">Uncharacterized protein</fullName>
    </submittedName>
</protein>
<dbReference type="InterPro" id="IPR036259">
    <property type="entry name" value="MFS_trans_sf"/>
</dbReference>
<evidence type="ECO:0000313" key="2">
    <source>
        <dbReference type="EMBL" id="UQS86108.1"/>
    </source>
</evidence>